<keyword evidence="11" id="KW-1185">Reference proteome</keyword>
<evidence type="ECO:0000313" key="10">
    <source>
        <dbReference type="EMBL" id="ANF57850.1"/>
    </source>
</evidence>
<dbReference type="SUPFAM" id="SSF161098">
    <property type="entry name" value="MetI-like"/>
    <property type="match status" value="1"/>
</dbReference>
<dbReference type="AlphaFoldDB" id="A0A172YF05"/>
<dbReference type="Pfam" id="PF19300">
    <property type="entry name" value="BPD_transp_1_N"/>
    <property type="match status" value="1"/>
</dbReference>
<dbReference type="GO" id="GO:0055085">
    <property type="term" value="P:transmembrane transport"/>
    <property type="evidence" value="ECO:0007669"/>
    <property type="project" value="InterPro"/>
</dbReference>
<feature type="transmembrane region" description="Helical" evidence="8">
    <location>
        <begin position="272"/>
        <end position="298"/>
    </location>
</feature>
<evidence type="ECO:0000256" key="8">
    <source>
        <dbReference type="RuleBase" id="RU363032"/>
    </source>
</evidence>
<keyword evidence="5 8" id="KW-1133">Transmembrane helix</keyword>
<dbReference type="GO" id="GO:0005886">
    <property type="term" value="C:plasma membrane"/>
    <property type="evidence" value="ECO:0007669"/>
    <property type="project" value="UniProtKB-SubCell"/>
</dbReference>
<dbReference type="InterPro" id="IPR045621">
    <property type="entry name" value="BPD_transp_1_N"/>
</dbReference>
<feature type="transmembrane region" description="Helical" evidence="8">
    <location>
        <begin position="133"/>
        <end position="158"/>
    </location>
</feature>
<feature type="transmembrane region" description="Helical" evidence="8">
    <location>
        <begin position="98"/>
        <end position="121"/>
    </location>
</feature>
<feature type="transmembrane region" description="Helical" evidence="8">
    <location>
        <begin position="164"/>
        <end position="182"/>
    </location>
</feature>
<evidence type="ECO:0000259" key="9">
    <source>
        <dbReference type="PROSITE" id="PS50928"/>
    </source>
</evidence>
<sequence>MARYLMQRIGLALLVCVAVSLLAFTLLNASGDVAIAVAGEEATAAQIEAIREDLGLNRPLAVRYGEWLASAVQGDFGNSLFFRQPVAELIAYRLPNTMTLAVMALGVMLALSVPLGVAAALKPNSIIDRAAMLIAVLGQAMPNFWFALILIVVFSLTLGIAPPSGSATLGHFVLPAIALGYYSTPPMMRLIRQGMIEALSSDYIRTARAKGISGWKVVFKHALRNAVIPVVSLTAVQFGNMLGGSVVIETVFGIQGLGFLAWESISRMDLPVVQAVLLIVAVFYVVMVLLADFINAWLDPRIRTQ</sequence>
<protein>
    <submittedName>
        <fullName evidence="10">ABC transporter permease</fullName>
    </submittedName>
</protein>
<accession>A0A172YF05</accession>
<evidence type="ECO:0000256" key="1">
    <source>
        <dbReference type="ARBA" id="ARBA00004651"/>
    </source>
</evidence>
<dbReference type="RefSeq" id="WP_064122772.1">
    <property type="nucleotide sequence ID" value="NZ_CP015243.1"/>
</dbReference>
<evidence type="ECO:0000256" key="7">
    <source>
        <dbReference type="ARBA" id="ARBA00024202"/>
    </source>
</evidence>
<evidence type="ECO:0000256" key="4">
    <source>
        <dbReference type="ARBA" id="ARBA00022692"/>
    </source>
</evidence>
<keyword evidence="2 8" id="KW-0813">Transport</keyword>
<dbReference type="Pfam" id="PF00528">
    <property type="entry name" value="BPD_transp_1"/>
    <property type="match status" value="1"/>
</dbReference>
<dbReference type="CDD" id="cd06261">
    <property type="entry name" value="TM_PBP2"/>
    <property type="match status" value="1"/>
</dbReference>
<evidence type="ECO:0000256" key="2">
    <source>
        <dbReference type="ARBA" id="ARBA00022448"/>
    </source>
</evidence>
<proteinExistence type="inferred from homology"/>
<evidence type="ECO:0000256" key="5">
    <source>
        <dbReference type="ARBA" id="ARBA00022989"/>
    </source>
</evidence>
<dbReference type="PANTHER" id="PTHR43163:SF6">
    <property type="entry name" value="DIPEPTIDE TRANSPORT SYSTEM PERMEASE PROTEIN DPPB-RELATED"/>
    <property type="match status" value="1"/>
</dbReference>
<dbReference type="Gene3D" id="1.10.3720.10">
    <property type="entry name" value="MetI-like"/>
    <property type="match status" value="1"/>
</dbReference>
<organism evidence="10 11">
    <name type="scientific">Halotalea alkalilenta</name>
    <dbReference type="NCBI Taxonomy" id="376489"/>
    <lineage>
        <taxon>Bacteria</taxon>
        <taxon>Pseudomonadati</taxon>
        <taxon>Pseudomonadota</taxon>
        <taxon>Gammaproteobacteria</taxon>
        <taxon>Oceanospirillales</taxon>
        <taxon>Halomonadaceae</taxon>
        <taxon>Halotalea</taxon>
    </lineage>
</organism>
<evidence type="ECO:0000256" key="3">
    <source>
        <dbReference type="ARBA" id="ARBA00022475"/>
    </source>
</evidence>
<dbReference type="STRING" id="376489.A5892_10560"/>
<dbReference type="PANTHER" id="PTHR43163">
    <property type="entry name" value="DIPEPTIDE TRANSPORT SYSTEM PERMEASE PROTEIN DPPB-RELATED"/>
    <property type="match status" value="1"/>
</dbReference>
<dbReference type="EMBL" id="CP015243">
    <property type="protein sequence ID" value="ANF57850.1"/>
    <property type="molecule type" value="Genomic_DNA"/>
</dbReference>
<keyword evidence="6 8" id="KW-0472">Membrane</keyword>
<dbReference type="KEGG" id="haa:A5892_10560"/>
<dbReference type="PROSITE" id="PS50928">
    <property type="entry name" value="ABC_TM1"/>
    <property type="match status" value="1"/>
</dbReference>
<gene>
    <name evidence="10" type="ORF">A5892_10560</name>
</gene>
<evidence type="ECO:0000313" key="11">
    <source>
        <dbReference type="Proteomes" id="UP000077875"/>
    </source>
</evidence>
<comment type="subcellular location">
    <subcellularLocation>
        <location evidence="1 8">Cell membrane</location>
        <topology evidence="1 8">Multi-pass membrane protein</topology>
    </subcellularLocation>
</comment>
<dbReference type="Proteomes" id="UP000077875">
    <property type="component" value="Chromosome"/>
</dbReference>
<name>A0A172YF05_9GAMM</name>
<feature type="transmembrane region" description="Helical" evidence="8">
    <location>
        <begin position="226"/>
        <end position="252"/>
    </location>
</feature>
<dbReference type="InterPro" id="IPR035906">
    <property type="entry name" value="MetI-like_sf"/>
</dbReference>
<keyword evidence="3" id="KW-1003">Cell membrane</keyword>
<dbReference type="InterPro" id="IPR000515">
    <property type="entry name" value="MetI-like"/>
</dbReference>
<keyword evidence="4 8" id="KW-0812">Transmembrane</keyword>
<reference evidence="10 11" key="1">
    <citation type="submission" date="2016-04" db="EMBL/GenBank/DDBJ databases">
        <title>Complete Genome Sequence of Halotalea alkalilenta IHB B 13600.</title>
        <authorList>
            <person name="Swarnkar M.K."/>
            <person name="Sharma A."/>
            <person name="Kaushal K."/>
            <person name="Soni R."/>
            <person name="Rana S."/>
            <person name="Singh A.K."/>
            <person name="Gulati A."/>
        </authorList>
    </citation>
    <scope>NUCLEOTIDE SEQUENCE [LARGE SCALE GENOMIC DNA]</scope>
    <source>
        <strain evidence="10 11">IHB B 13600</strain>
    </source>
</reference>
<comment type="similarity">
    <text evidence="7">Belongs to the binding-protein-dependent transport system permease family. OppBC subfamily.</text>
</comment>
<evidence type="ECO:0000256" key="6">
    <source>
        <dbReference type="ARBA" id="ARBA00023136"/>
    </source>
</evidence>
<feature type="domain" description="ABC transmembrane type-1" evidence="9">
    <location>
        <begin position="94"/>
        <end position="291"/>
    </location>
</feature>